<dbReference type="Proteomes" id="UP000001660">
    <property type="component" value="Chromosome"/>
</dbReference>
<dbReference type="KEGG" id="nde:NIDE2939"/>
<protein>
    <submittedName>
        <fullName evidence="1">Uncharacterized protein</fullName>
    </submittedName>
</protein>
<dbReference type="AlphaFoldDB" id="D8PHA0"/>
<dbReference type="HOGENOM" id="CLU_1560161_0_0_0"/>
<dbReference type="EMBL" id="FP929003">
    <property type="protein sequence ID" value="CBK42637.1"/>
    <property type="molecule type" value="Genomic_DNA"/>
</dbReference>
<evidence type="ECO:0000313" key="1">
    <source>
        <dbReference type="EMBL" id="CBK42637.1"/>
    </source>
</evidence>
<accession>D8PHA0</accession>
<gene>
    <name evidence="1" type="ORF">NIDE2939</name>
</gene>
<keyword evidence="2" id="KW-1185">Reference proteome</keyword>
<dbReference type="OrthoDB" id="9919934at2"/>
<organism evidence="1 2">
    <name type="scientific">Nitrospira defluvii</name>
    <dbReference type="NCBI Taxonomy" id="330214"/>
    <lineage>
        <taxon>Bacteria</taxon>
        <taxon>Pseudomonadati</taxon>
        <taxon>Nitrospirota</taxon>
        <taxon>Nitrospiria</taxon>
        <taxon>Nitrospirales</taxon>
        <taxon>Nitrospiraceae</taxon>
        <taxon>Nitrospira</taxon>
    </lineage>
</organism>
<reference evidence="1 2" key="1">
    <citation type="journal article" date="2010" name="Proc. Natl. Acad. Sci. U.S.A.">
        <title>A Nitrospira metagenome illuminates the physiology and evolution of globally important nitrite-oxidizing bacteria.</title>
        <authorList>
            <person name="Lucker S."/>
            <person name="Wagner M."/>
            <person name="Maixner F."/>
            <person name="Pelletier E."/>
            <person name="Koch H."/>
            <person name="Vacherie B."/>
            <person name="Rattei T."/>
            <person name="Sinninghe Damste J."/>
            <person name="Spieck E."/>
            <person name="Le Paslier D."/>
            <person name="Daims H."/>
        </authorList>
    </citation>
    <scope>NUCLEOTIDE SEQUENCE [LARGE SCALE GENOMIC DNA]</scope>
</reference>
<proteinExistence type="predicted"/>
<sequence length="171" mass="19494">MALSFSVIDTTMTPLWDFGWFDLTRFKVDGPATERQDCNHVLTEFLRAPISQRSFCDPGQWGESIQRHGPFLCDRLAAEWFRPITTEQLEDRIRAALDDPEFTVPPNNEQRQPVEGWAAAVKGRGDDAFVLDAPDLAEIKVDWAFVWTVYREFATVSPDREELAIGVIGFD</sequence>
<name>D8PHA0_9BACT</name>
<evidence type="ECO:0000313" key="2">
    <source>
        <dbReference type="Proteomes" id="UP000001660"/>
    </source>
</evidence>